<comment type="caution">
    <text evidence="1">The sequence shown here is derived from an EMBL/GenBank/DDBJ whole genome shotgun (WGS) entry which is preliminary data.</text>
</comment>
<protein>
    <submittedName>
        <fullName evidence="1">ROK family protein</fullName>
    </submittedName>
</protein>
<dbReference type="PANTHER" id="PTHR18964:SF165">
    <property type="entry name" value="BETA-GLUCOSIDE KINASE"/>
    <property type="match status" value="1"/>
</dbReference>
<dbReference type="EMBL" id="JAHLQK010000002">
    <property type="protein sequence ID" value="MBU5675824.1"/>
    <property type="molecule type" value="Genomic_DNA"/>
</dbReference>
<accession>A0ABS6G0G2</accession>
<organism evidence="1 2">
    <name type="scientific">Alkaliphilus flagellatus</name>
    <dbReference type="NCBI Taxonomy" id="2841507"/>
    <lineage>
        <taxon>Bacteria</taxon>
        <taxon>Bacillati</taxon>
        <taxon>Bacillota</taxon>
        <taxon>Clostridia</taxon>
        <taxon>Peptostreptococcales</taxon>
        <taxon>Natronincolaceae</taxon>
        <taxon>Alkaliphilus</taxon>
    </lineage>
</organism>
<name>A0ABS6G0G2_9FIRM</name>
<dbReference type="InterPro" id="IPR000600">
    <property type="entry name" value="ROK"/>
</dbReference>
<sequence length="305" mass="33250">MDKKYWIGIDLGGTNIRVGLLNNEGVILKEKRELTEAENGPEYIIEKLKSMISTVKGNYNIEAIGIGMPGSLDPYKGIVLNAVNLHGWKNIHLSKTLEEYFDTPCFIENDCNVGALAEALDGAGKGFPIVFYIAIGTGVGGGLCINEEIISGSTGHAGEIANIIVKESKFKHGYLNYGSLESFVSGTSILRMAKDKGLNIQYANEIFSLADNGNTIASEIAEIVVDSLARGMSAIAHVVNPHIFVIGGGVTVSTPNFIERVNNKFNQYIYPVMKNKIHIELSQIQDPGIIGAMYMAKKRMQKIFF</sequence>
<reference evidence="1 2" key="1">
    <citation type="submission" date="2021-06" db="EMBL/GenBank/DDBJ databases">
        <authorList>
            <person name="Sun Q."/>
            <person name="Li D."/>
        </authorList>
    </citation>
    <scope>NUCLEOTIDE SEQUENCE [LARGE SCALE GENOMIC DNA]</scope>
    <source>
        <strain evidence="1 2">MSJ-5</strain>
    </source>
</reference>
<keyword evidence="2" id="KW-1185">Reference proteome</keyword>
<dbReference type="PANTHER" id="PTHR18964">
    <property type="entry name" value="ROK (REPRESSOR, ORF, KINASE) FAMILY"/>
    <property type="match status" value="1"/>
</dbReference>
<dbReference type="RefSeq" id="WP_216415319.1">
    <property type="nucleotide sequence ID" value="NZ_JAHLQK010000002.1"/>
</dbReference>
<dbReference type="Pfam" id="PF00480">
    <property type="entry name" value="ROK"/>
    <property type="match status" value="1"/>
</dbReference>
<evidence type="ECO:0000313" key="1">
    <source>
        <dbReference type="EMBL" id="MBU5675824.1"/>
    </source>
</evidence>
<dbReference type="Proteomes" id="UP000779508">
    <property type="component" value="Unassembled WGS sequence"/>
</dbReference>
<evidence type="ECO:0000313" key="2">
    <source>
        <dbReference type="Proteomes" id="UP000779508"/>
    </source>
</evidence>
<proteinExistence type="predicted"/>
<gene>
    <name evidence="1" type="ORF">KQI88_05290</name>
</gene>